<dbReference type="Proteomes" id="UP000242715">
    <property type="component" value="Unassembled WGS sequence"/>
</dbReference>
<feature type="compositionally biased region" description="Basic residues" evidence="1">
    <location>
        <begin position="34"/>
        <end position="61"/>
    </location>
</feature>
<evidence type="ECO:0000256" key="1">
    <source>
        <dbReference type="SAM" id="MobiDB-lite"/>
    </source>
</evidence>
<sequence length="67" mass="7650">MGCGLVNSDRKKIYLKLFEEIKAKGEENYDGKHGNNRHGKKNKYGGKHDKKNKFGGKHGKRDKYGGR</sequence>
<proteinExistence type="predicted"/>
<name>A0A2Z6MVC4_TRISU</name>
<keyword evidence="3" id="KW-1185">Reference proteome</keyword>
<dbReference type="AlphaFoldDB" id="A0A2Z6MVC4"/>
<dbReference type="EMBL" id="DF973635">
    <property type="protein sequence ID" value="GAU36604.1"/>
    <property type="molecule type" value="Genomic_DNA"/>
</dbReference>
<evidence type="ECO:0000313" key="3">
    <source>
        <dbReference type="Proteomes" id="UP000242715"/>
    </source>
</evidence>
<feature type="region of interest" description="Disordered" evidence="1">
    <location>
        <begin position="25"/>
        <end position="67"/>
    </location>
</feature>
<evidence type="ECO:0000313" key="2">
    <source>
        <dbReference type="EMBL" id="GAU36604.1"/>
    </source>
</evidence>
<accession>A0A2Z6MVC4</accession>
<reference evidence="3" key="1">
    <citation type="journal article" date="2017" name="Front. Plant Sci.">
        <title>Climate Clever Clovers: New Paradigm to Reduce the Environmental Footprint of Ruminants by Breeding Low Methanogenic Forages Utilizing Haplotype Variation.</title>
        <authorList>
            <person name="Kaur P."/>
            <person name="Appels R."/>
            <person name="Bayer P.E."/>
            <person name="Keeble-Gagnere G."/>
            <person name="Wang J."/>
            <person name="Hirakawa H."/>
            <person name="Shirasawa K."/>
            <person name="Vercoe P."/>
            <person name="Stefanova K."/>
            <person name="Durmic Z."/>
            <person name="Nichols P."/>
            <person name="Revell C."/>
            <person name="Isobe S.N."/>
            <person name="Edwards D."/>
            <person name="Erskine W."/>
        </authorList>
    </citation>
    <scope>NUCLEOTIDE SEQUENCE [LARGE SCALE GENOMIC DNA]</scope>
    <source>
        <strain evidence="3">cv. Daliak</strain>
    </source>
</reference>
<protein>
    <submittedName>
        <fullName evidence="2">Uncharacterized protein</fullName>
    </submittedName>
</protein>
<organism evidence="2 3">
    <name type="scientific">Trifolium subterraneum</name>
    <name type="common">Subterranean clover</name>
    <dbReference type="NCBI Taxonomy" id="3900"/>
    <lineage>
        <taxon>Eukaryota</taxon>
        <taxon>Viridiplantae</taxon>
        <taxon>Streptophyta</taxon>
        <taxon>Embryophyta</taxon>
        <taxon>Tracheophyta</taxon>
        <taxon>Spermatophyta</taxon>
        <taxon>Magnoliopsida</taxon>
        <taxon>eudicotyledons</taxon>
        <taxon>Gunneridae</taxon>
        <taxon>Pentapetalae</taxon>
        <taxon>rosids</taxon>
        <taxon>fabids</taxon>
        <taxon>Fabales</taxon>
        <taxon>Fabaceae</taxon>
        <taxon>Papilionoideae</taxon>
        <taxon>50 kb inversion clade</taxon>
        <taxon>NPAAA clade</taxon>
        <taxon>Hologalegina</taxon>
        <taxon>IRL clade</taxon>
        <taxon>Trifolieae</taxon>
        <taxon>Trifolium</taxon>
    </lineage>
</organism>
<gene>
    <name evidence="2" type="ORF">TSUD_387560</name>
</gene>